<feature type="region of interest" description="Disordered" evidence="2">
    <location>
        <begin position="275"/>
        <end position="313"/>
    </location>
</feature>
<dbReference type="PANTHER" id="PTHR13191:SF0">
    <property type="entry name" value="RIBOSOMAL RNA-PROCESSING PROTEIN 7 HOMOLOG A-RELATED"/>
    <property type="match status" value="1"/>
</dbReference>
<feature type="compositionally biased region" description="Low complexity" evidence="2">
    <location>
        <begin position="304"/>
        <end position="313"/>
    </location>
</feature>
<dbReference type="GO" id="GO:0034456">
    <property type="term" value="C:UTP-C complex"/>
    <property type="evidence" value="ECO:0007669"/>
    <property type="project" value="TreeGrafter"/>
</dbReference>
<protein>
    <recommendedName>
        <fullName evidence="3">Ribosomal RNA-processing protein 7 C-terminal domain-containing protein</fullName>
    </recommendedName>
</protein>
<evidence type="ECO:0000259" key="3">
    <source>
        <dbReference type="Pfam" id="PF12923"/>
    </source>
</evidence>
<feature type="region of interest" description="Disordered" evidence="2">
    <location>
        <begin position="371"/>
        <end position="401"/>
    </location>
</feature>
<sequence>MTRLPTQPELTQAVALRSGFYALPLSNGKTHLFARAHHAASDDGTASGAAEAGSSSSKQLFVTGLPLGTSEKGLRTALGKVWSEVKVKEVRFLETGAAGEDETVTVFEQERLRAAATAEGEDDEEDVAPLLLPEALASSASASSAAPTSAIVTFSSTPTLPPAAYPSSTPLTLPVAPSFLSLSRTRHALARPPRSVVTAHVDDWMRSFDAQKLAAAPPRYSAEVAAAEKAAREKEDKKRRNKKGARRGEVDVGPVPGSAAEALAKHAAYQARMRDPNFNPDEEVEGEWQTVSRGGKHGKSLLPTGVTPTVTGYGGVTVKVAGKKRGRASEQDDELNRDAGIKKIVGEGFYRFNQAEGRRKQLANLKAKFEEDKRRLDRMRGAGGAGAGRGRGREQGRFKPY</sequence>
<dbReference type="Proteomes" id="UP001342314">
    <property type="component" value="Unassembled WGS sequence"/>
</dbReference>
<evidence type="ECO:0000313" key="4">
    <source>
        <dbReference type="EMBL" id="GJN88194.1"/>
    </source>
</evidence>
<comment type="similarity">
    <text evidence="1">Belongs to the RRP7 family.</text>
</comment>
<name>A0AAV5GCL3_9BASI</name>
<feature type="region of interest" description="Disordered" evidence="2">
    <location>
        <begin position="225"/>
        <end position="257"/>
    </location>
</feature>
<evidence type="ECO:0000313" key="5">
    <source>
        <dbReference type="Proteomes" id="UP001342314"/>
    </source>
</evidence>
<feature type="compositionally biased region" description="Basic and acidic residues" evidence="2">
    <location>
        <begin position="229"/>
        <end position="238"/>
    </location>
</feature>
<reference evidence="4 5" key="1">
    <citation type="submission" date="2021-12" db="EMBL/GenBank/DDBJ databases">
        <title>High titer production of polyol ester of fatty acids by Rhodotorula paludigena BS15 towards product separation-free biomass refinery.</title>
        <authorList>
            <person name="Mano J."/>
            <person name="Ono H."/>
            <person name="Tanaka T."/>
            <person name="Naito K."/>
            <person name="Sushida H."/>
            <person name="Ike M."/>
            <person name="Tokuyasu K."/>
            <person name="Kitaoka M."/>
        </authorList>
    </citation>
    <scope>NUCLEOTIDE SEQUENCE [LARGE SCALE GENOMIC DNA]</scope>
    <source>
        <strain evidence="4 5">BS15</strain>
    </source>
</reference>
<feature type="compositionally biased region" description="Basic and acidic residues" evidence="2">
    <location>
        <begin position="371"/>
        <end position="380"/>
    </location>
</feature>
<dbReference type="EMBL" id="BQKY01000002">
    <property type="protein sequence ID" value="GJN88194.1"/>
    <property type="molecule type" value="Genomic_DNA"/>
</dbReference>
<dbReference type="PANTHER" id="PTHR13191">
    <property type="entry name" value="RIBOSOMAL RNA PROCESSING PROTEIN 7-RELATED"/>
    <property type="match status" value="1"/>
</dbReference>
<proteinExistence type="inferred from homology"/>
<dbReference type="AlphaFoldDB" id="A0AAV5GCL3"/>
<dbReference type="GO" id="GO:0006364">
    <property type="term" value="P:rRNA processing"/>
    <property type="evidence" value="ECO:0007669"/>
    <property type="project" value="TreeGrafter"/>
</dbReference>
<dbReference type="GO" id="GO:0000028">
    <property type="term" value="P:ribosomal small subunit assembly"/>
    <property type="evidence" value="ECO:0007669"/>
    <property type="project" value="TreeGrafter"/>
</dbReference>
<evidence type="ECO:0000256" key="1">
    <source>
        <dbReference type="ARBA" id="ARBA00006110"/>
    </source>
</evidence>
<comment type="caution">
    <text evidence="4">The sequence shown here is derived from an EMBL/GenBank/DDBJ whole genome shotgun (WGS) entry which is preliminary data.</text>
</comment>
<dbReference type="InterPro" id="IPR024326">
    <property type="entry name" value="RRP7_C"/>
</dbReference>
<dbReference type="InterPro" id="IPR040446">
    <property type="entry name" value="RRP7"/>
</dbReference>
<organism evidence="4 5">
    <name type="scientific">Rhodotorula paludigena</name>
    <dbReference type="NCBI Taxonomy" id="86838"/>
    <lineage>
        <taxon>Eukaryota</taxon>
        <taxon>Fungi</taxon>
        <taxon>Dikarya</taxon>
        <taxon>Basidiomycota</taxon>
        <taxon>Pucciniomycotina</taxon>
        <taxon>Microbotryomycetes</taxon>
        <taxon>Sporidiobolales</taxon>
        <taxon>Sporidiobolaceae</taxon>
        <taxon>Rhodotorula</taxon>
    </lineage>
</organism>
<evidence type="ECO:0000256" key="2">
    <source>
        <dbReference type="SAM" id="MobiDB-lite"/>
    </source>
</evidence>
<dbReference type="Pfam" id="PF12923">
    <property type="entry name" value="RRP7"/>
    <property type="match status" value="1"/>
</dbReference>
<dbReference type="GO" id="GO:0032545">
    <property type="term" value="C:CURI complex"/>
    <property type="evidence" value="ECO:0007669"/>
    <property type="project" value="TreeGrafter"/>
</dbReference>
<feature type="compositionally biased region" description="Basic and acidic residues" evidence="2">
    <location>
        <begin position="391"/>
        <end position="401"/>
    </location>
</feature>
<dbReference type="Gene3D" id="6.10.250.1770">
    <property type="match status" value="1"/>
</dbReference>
<accession>A0AAV5GCL3</accession>
<feature type="domain" description="Ribosomal RNA-processing protein 7 C-terminal" evidence="3">
    <location>
        <begin position="306"/>
        <end position="380"/>
    </location>
</feature>
<keyword evidence="5" id="KW-1185">Reference proteome</keyword>
<gene>
    <name evidence="4" type="ORF">Rhopal_001159-T1</name>
</gene>